<dbReference type="Proteomes" id="UP000002139">
    <property type="component" value="Chromosome"/>
</dbReference>
<dbReference type="KEGG" id="scl:sce1122"/>
<protein>
    <submittedName>
        <fullName evidence="2">Uncharacterized protein</fullName>
    </submittedName>
</protein>
<dbReference type="AlphaFoldDB" id="A9F0K4"/>
<sequence>MEEREPSLPATRYKSKKRARKQGRFRPPTVTELGLLDFELFLQSAPSSWPDAAAELKLLDLLRLRTRYYRWRFVTDEQSALETSTDEVLRLVPSKRGPETTCSVIEKEKEIEGDDAANKAQREFNDLGPPAAGDTLLLLAAIQTGNIQAVEEVINGADLYLPCAYAPCMLGDQGIWEFATAIDFYMSPRQAAFVEYACALLASADRQTVCAKLAVPKIKHARKEILDLLLAHDRTDVFPKPLLAHTLKFDLAHAECLLESPCWTHFGKDPTSQPSSNVRDFVLLLTGMLAGLCLELNEAHLHRSCGVEDLLERLLAIDSVCEICIGAVYGQQPLSNLGQPPLKAPTALSPAFVNELFRLQADAAGLARALDAGLREELGLPPPIPPGRREDLWGAAKRNLWVYLPQLAPHLKGTEKIWSVIFTPNDVPGQIMKLKALEPPKDPSLAETQELAITIVSSCLLKKGVIDLATLLELRSKLPANPKVELIIMNVLGLGQSLQQTMEEALAAAHAARTHPKVFGAPADIKNKYDRTVCGTKPVPPDVEYYGLDGLAWDAKRLGGNQTEWGDTQKKGFASTSNVPCALLLDATYANQRRYQRAWAEIFRDVARGKLRLYRMVKGERRPALLEISVDMICEARGAQVLSPSPVGFLHDPSCTFGAFVVDDWLKSGKLQGNTVTVAKIAKSNPWVIATLDRLLSGQLVWYDFFSDHTRELPLGGGRHICLEVSLRSVPEIVYLCAGNAALAEEVSSFWRIIWVVDQHRFFITFTHYERWCLGRGATAQPLPMPAFFELEGPPPSALPAAPTGTTFANALGTFGAGLT</sequence>
<feature type="compositionally biased region" description="Basic residues" evidence="1">
    <location>
        <begin position="13"/>
        <end position="24"/>
    </location>
</feature>
<reference evidence="2 3" key="1">
    <citation type="journal article" date="2007" name="Nat. Biotechnol.">
        <title>Complete genome sequence of the myxobacterium Sorangium cellulosum.</title>
        <authorList>
            <person name="Schneiker S."/>
            <person name="Perlova O."/>
            <person name="Kaiser O."/>
            <person name="Gerth K."/>
            <person name="Alici A."/>
            <person name="Altmeyer M.O."/>
            <person name="Bartels D."/>
            <person name="Bekel T."/>
            <person name="Beyer S."/>
            <person name="Bode E."/>
            <person name="Bode H.B."/>
            <person name="Bolten C.J."/>
            <person name="Choudhuri J.V."/>
            <person name="Doss S."/>
            <person name="Elnakady Y.A."/>
            <person name="Frank B."/>
            <person name="Gaigalat L."/>
            <person name="Goesmann A."/>
            <person name="Groeger C."/>
            <person name="Gross F."/>
            <person name="Jelsbak L."/>
            <person name="Jelsbak L."/>
            <person name="Kalinowski J."/>
            <person name="Kegler C."/>
            <person name="Knauber T."/>
            <person name="Konietzny S."/>
            <person name="Kopp M."/>
            <person name="Krause L."/>
            <person name="Krug D."/>
            <person name="Linke B."/>
            <person name="Mahmud T."/>
            <person name="Martinez-Arias R."/>
            <person name="McHardy A.C."/>
            <person name="Merai M."/>
            <person name="Meyer F."/>
            <person name="Mormann S."/>
            <person name="Munoz-Dorado J."/>
            <person name="Perez J."/>
            <person name="Pradella S."/>
            <person name="Rachid S."/>
            <person name="Raddatz G."/>
            <person name="Rosenau F."/>
            <person name="Rueckert C."/>
            <person name="Sasse F."/>
            <person name="Scharfe M."/>
            <person name="Schuster S.C."/>
            <person name="Suen G."/>
            <person name="Treuner-Lange A."/>
            <person name="Velicer G.J."/>
            <person name="Vorholter F.-J."/>
            <person name="Weissman K.J."/>
            <person name="Welch R.D."/>
            <person name="Wenzel S.C."/>
            <person name="Whitworth D.E."/>
            <person name="Wilhelm S."/>
            <person name="Wittmann C."/>
            <person name="Bloecker H."/>
            <person name="Puehler A."/>
            <person name="Mueller R."/>
        </authorList>
    </citation>
    <scope>NUCLEOTIDE SEQUENCE [LARGE SCALE GENOMIC DNA]</scope>
    <source>
        <strain evidence="3">So ce56</strain>
    </source>
</reference>
<keyword evidence="3" id="KW-1185">Reference proteome</keyword>
<evidence type="ECO:0000313" key="3">
    <source>
        <dbReference type="Proteomes" id="UP000002139"/>
    </source>
</evidence>
<gene>
    <name evidence="2" type="ordered locus">sce1122</name>
</gene>
<dbReference type="RefSeq" id="WP_012233756.1">
    <property type="nucleotide sequence ID" value="NC_010162.1"/>
</dbReference>
<dbReference type="BioCyc" id="SCEL448385:SCE_RS05860-MONOMER"/>
<organism evidence="2 3">
    <name type="scientific">Sorangium cellulosum (strain So ce56)</name>
    <name type="common">Polyangium cellulosum (strain So ce56)</name>
    <dbReference type="NCBI Taxonomy" id="448385"/>
    <lineage>
        <taxon>Bacteria</taxon>
        <taxon>Pseudomonadati</taxon>
        <taxon>Myxococcota</taxon>
        <taxon>Polyangia</taxon>
        <taxon>Polyangiales</taxon>
        <taxon>Polyangiaceae</taxon>
        <taxon>Sorangium</taxon>
    </lineage>
</organism>
<dbReference type="HOGENOM" id="CLU_344813_0_0_7"/>
<accession>A9F0K4</accession>
<evidence type="ECO:0000256" key="1">
    <source>
        <dbReference type="SAM" id="MobiDB-lite"/>
    </source>
</evidence>
<name>A9F0K4_SORC5</name>
<dbReference type="STRING" id="448385.sce1122"/>
<evidence type="ECO:0000313" key="2">
    <source>
        <dbReference type="EMBL" id="CAN91279.1"/>
    </source>
</evidence>
<dbReference type="EMBL" id="AM746676">
    <property type="protein sequence ID" value="CAN91279.1"/>
    <property type="molecule type" value="Genomic_DNA"/>
</dbReference>
<feature type="region of interest" description="Disordered" evidence="1">
    <location>
        <begin position="1"/>
        <end position="24"/>
    </location>
</feature>
<proteinExistence type="predicted"/>